<dbReference type="PANTHER" id="PTHR21299:SF1">
    <property type="entry name" value="PANTOATE--BETA-ALANINE LIGASE"/>
    <property type="match status" value="1"/>
</dbReference>
<dbReference type="SUPFAM" id="SSF52374">
    <property type="entry name" value="Nucleotidylyl transferase"/>
    <property type="match status" value="1"/>
</dbReference>
<evidence type="ECO:0000256" key="2">
    <source>
        <dbReference type="ARBA" id="ARBA00009256"/>
    </source>
</evidence>
<gene>
    <name evidence="8" type="primary">panC</name>
    <name evidence="9" type="ORF">A3K49_05350</name>
</gene>
<comment type="subunit">
    <text evidence="8">Homodimer.</text>
</comment>
<evidence type="ECO:0000256" key="7">
    <source>
        <dbReference type="ARBA" id="ARBA00048258"/>
    </source>
</evidence>
<dbReference type="EMBL" id="MEUG01000001">
    <property type="protein sequence ID" value="OGC28387.1"/>
    <property type="molecule type" value="Genomic_DNA"/>
</dbReference>
<dbReference type="Gene3D" id="3.30.1300.10">
    <property type="entry name" value="Pantoate-beta-alanine ligase, C-terminal domain"/>
    <property type="match status" value="1"/>
</dbReference>
<comment type="similarity">
    <text evidence="2 8">Belongs to the pantothenate synthetase family.</text>
</comment>
<keyword evidence="3 8" id="KW-0436">Ligase</keyword>
<dbReference type="InterPro" id="IPR042176">
    <property type="entry name" value="Pantoate_ligase_C"/>
</dbReference>
<feature type="binding site" evidence="8">
    <location>
        <begin position="30"/>
        <end position="37"/>
    </location>
    <ligand>
        <name>ATP</name>
        <dbReference type="ChEBI" id="CHEBI:30616"/>
    </ligand>
</feature>
<evidence type="ECO:0000256" key="5">
    <source>
        <dbReference type="ARBA" id="ARBA00022741"/>
    </source>
</evidence>
<dbReference type="GO" id="GO:0004592">
    <property type="term" value="F:pantoate-beta-alanine ligase activity"/>
    <property type="evidence" value="ECO:0007669"/>
    <property type="project" value="UniProtKB-UniRule"/>
</dbReference>
<comment type="miscellaneous">
    <text evidence="8">The reaction proceeds by a bi uni uni bi ping pong mechanism.</text>
</comment>
<feature type="binding site" evidence="8">
    <location>
        <position position="61"/>
    </location>
    <ligand>
        <name>(R)-pantoate</name>
        <dbReference type="ChEBI" id="CHEBI:15980"/>
    </ligand>
</feature>
<dbReference type="GO" id="GO:0005524">
    <property type="term" value="F:ATP binding"/>
    <property type="evidence" value="ECO:0007669"/>
    <property type="project" value="UniProtKB-KW"/>
</dbReference>
<name>A0A1F4T749_UNCSA</name>
<feature type="active site" description="Proton donor" evidence="8">
    <location>
        <position position="37"/>
    </location>
</feature>
<feature type="binding site" evidence="8">
    <location>
        <position position="177"/>
    </location>
    <ligand>
        <name>ATP</name>
        <dbReference type="ChEBI" id="CHEBI:30616"/>
    </ligand>
</feature>
<dbReference type="Pfam" id="PF02569">
    <property type="entry name" value="Pantoate_ligase"/>
    <property type="match status" value="1"/>
</dbReference>
<evidence type="ECO:0000256" key="3">
    <source>
        <dbReference type="ARBA" id="ARBA00022598"/>
    </source>
</evidence>
<organism evidence="9 10">
    <name type="scientific">candidate division WOR-1 bacterium RIFOXYC12_FULL_54_18</name>
    <dbReference type="NCBI Taxonomy" id="1802584"/>
    <lineage>
        <taxon>Bacteria</taxon>
        <taxon>Bacillati</taxon>
        <taxon>Saganbacteria</taxon>
    </lineage>
</organism>
<dbReference type="PANTHER" id="PTHR21299">
    <property type="entry name" value="CYTIDYLATE KINASE/PANTOATE-BETA-ALANINE LIGASE"/>
    <property type="match status" value="1"/>
</dbReference>
<keyword evidence="4 8" id="KW-0566">Pantothenate biosynthesis</keyword>
<keyword evidence="6 8" id="KW-0067">ATP-binding</keyword>
<dbReference type="HAMAP" id="MF_00158">
    <property type="entry name" value="PanC"/>
    <property type="match status" value="1"/>
</dbReference>
<dbReference type="CDD" id="cd00560">
    <property type="entry name" value="PanC"/>
    <property type="match status" value="1"/>
</dbReference>
<dbReference type="Gene3D" id="3.40.50.620">
    <property type="entry name" value="HUPs"/>
    <property type="match status" value="1"/>
</dbReference>
<comment type="function">
    <text evidence="8">Catalyzes the condensation of pantoate with beta-alanine in an ATP-dependent reaction via a pantoyl-adenylate intermediate.</text>
</comment>
<accession>A0A1F4T749</accession>
<sequence length="281" mass="31025">MKVLAGTPELREIILAAKRGGLKVGLVPTMGALHEGHASLIRAAKINCDFLVVSIFVNPKQFGPAEDYNAYPRDLKKDLDLILPHGVDVVFTPEPAVMFPSGFSSNVEVDGGISEALCGKSRPGHFAGVATVVAKLFNLAQPDIAFFGAKDYQQQLIIKKMTVDLNFPVEIVTLPTIREQDGLAMSSRNAYLRPEERRAAGVIFKALQLAREEFKEKSPWEMKRRLKVFIENEPLAKIDYLELVDPETLTEATDGHKKVLVAAAVFVGKTRLIDNMVIEKK</sequence>
<dbReference type="GO" id="GO:0015940">
    <property type="term" value="P:pantothenate biosynthetic process"/>
    <property type="evidence" value="ECO:0007669"/>
    <property type="project" value="UniProtKB-UniRule"/>
</dbReference>
<comment type="pathway">
    <text evidence="1 8">Cofactor biosynthesis; (R)-pantothenate biosynthesis; (R)-pantothenate from (R)-pantoate and beta-alanine: step 1/1.</text>
</comment>
<keyword evidence="5 8" id="KW-0547">Nucleotide-binding</keyword>
<feature type="binding site" evidence="8">
    <location>
        <position position="61"/>
    </location>
    <ligand>
        <name>beta-alanine</name>
        <dbReference type="ChEBI" id="CHEBI:57966"/>
    </ligand>
</feature>
<feature type="binding site" evidence="8">
    <location>
        <position position="154"/>
    </location>
    <ligand>
        <name>(R)-pantoate</name>
        <dbReference type="ChEBI" id="CHEBI:15980"/>
    </ligand>
</feature>
<dbReference type="EC" id="6.3.2.1" evidence="8"/>
<evidence type="ECO:0000256" key="6">
    <source>
        <dbReference type="ARBA" id="ARBA00022840"/>
    </source>
</evidence>
<dbReference type="Proteomes" id="UP000178602">
    <property type="component" value="Unassembled WGS sequence"/>
</dbReference>
<dbReference type="NCBIfam" id="TIGR00018">
    <property type="entry name" value="panC"/>
    <property type="match status" value="1"/>
</dbReference>
<dbReference type="FunFam" id="3.40.50.620:FF:000013">
    <property type="entry name" value="Pantothenate synthetase"/>
    <property type="match status" value="1"/>
</dbReference>
<feature type="binding site" evidence="8">
    <location>
        <begin position="148"/>
        <end position="151"/>
    </location>
    <ligand>
        <name>ATP</name>
        <dbReference type="ChEBI" id="CHEBI:30616"/>
    </ligand>
</feature>
<comment type="subcellular location">
    <subcellularLocation>
        <location evidence="8">Cytoplasm</location>
    </subcellularLocation>
</comment>
<evidence type="ECO:0000313" key="10">
    <source>
        <dbReference type="Proteomes" id="UP000178602"/>
    </source>
</evidence>
<evidence type="ECO:0000256" key="4">
    <source>
        <dbReference type="ARBA" id="ARBA00022655"/>
    </source>
</evidence>
<evidence type="ECO:0000256" key="8">
    <source>
        <dbReference type="HAMAP-Rule" id="MF_00158"/>
    </source>
</evidence>
<evidence type="ECO:0000313" key="9">
    <source>
        <dbReference type="EMBL" id="OGC28387.1"/>
    </source>
</evidence>
<reference evidence="9 10" key="1">
    <citation type="journal article" date="2016" name="Nat. Commun.">
        <title>Thousands of microbial genomes shed light on interconnected biogeochemical processes in an aquifer system.</title>
        <authorList>
            <person name="Anantharaman K."/>
            <person name="Brown C.T."/>
            <person name="Hug L.A."/>
            <person name="Sharon I."/>
            <person name="Castelle C.J."/>
            <person name="Probst A.J."/>
            <person name="Thomas B.C."/>
            <person name="Singh A."/>
            <person name="Wilkins M.J."/>
            <person name="Karaoz U."/>
            <person name="Brodie E.L."/>
            <person name="Williams K.H."/>
            <person name="Hubbard S.S."/>
            <person name="Banfield J.F."/>
        </authorList>
    </citation>
    <scope>NUCLEOTIDE SEQUENCE [LARGE SCALE GENOMIC DNA]</scope>
</reference>
<evidence type="ECO:0000256" key="1">
    <source>
        <dbReference type="ARBA" id="ARBA00004990"/>
    </source>
</evidence>
<dbReference type="InterPro" id="IPR003721">
    <property type="entry name" value="Pantoate_ligase"/>
</dbReference>
<dbReference type="AlphaFoldDB" id="A0A1F4T749"/>
<dbReference type="NCBIfam" id="TIGR00125">
    <property type="entry name" value="cyt_tran_rel"/>
    <property type="match status" value="1"/>
</dbReference>
<dbReference type="GO" id="GO:0005829">
    <property type="term" value="C:cytosol"/>
    <property type="evidence" value="ECO:0007669"/>
    <property type="project" value="TreeGrafter"/>
</dbReference>
<protein>
    <recommendedName>
        <fullName evidence="8">Pantothenate synthetase</fullName>
        <shortName evidence="8">PS</shortName>
        <ecNumber evidence="8">6.3.2.1</ecNumber>
    </recommendedName>
    <alternativeName>
        <fullName evidence="8">Pantoate--beta-alanine ligase</fullName>
    </alternativeName>
    <alternativeName>
        <fullName evidence="8">Pantoate-activating enzyme</fullName>
    </alternativeName>
</protein>
<dbReference type="InterPro" id="IPR004821">
    <property type="entry name" value="Cyt_trans-like"/>
</dbReference>
<feature type="binding site" evidence="8">
    <location>
        <begin position="185"/>
        <end position="188"/>
    </location>
    <ligand>
        <name>ATP</name>
        <dbReference type="ChEBI" id="CHEBI:30616"/>
    </ligand>
</feature>
<proteinExistence type="inferred from homology"/>
<comment type="catalytic activity">
    <reaction evidence="7 8">
        <text>(R)-pantoate + beta-alanine + ATP = (R)-pantothenate + AMP + diphosphate + H(+)</text>
        <dbReference type="Rhea" id="RHEA:10912"/>
        <dbReference type="ChEBI" id="CHEBI:15378"/>
        <dbReference type="ChEBI" id="CHEBI:15980"/>
        <dbReference type="ChEBI" id="CHEBI:29032"/>
        <dbReference type="ChEBI" id="CHEBI:30616"/>
        <dbReference type="ChEBI" id="CHEBI:33019"/>
        <dbReference type="ChEBI" id="CHEBI:57966"/>
        <dbReference type="ChEBI" id="CHEBI:456215"/>
        <dbReference type="EC" id="6.3.2.1"/>
    </reaction>
</comment>
<keyword evidence="8" id="KW-0963">Cytoplasm</keyword>
<comment type="caution">
    <text evidence="9">The sequence shown here is derived from an EMBL/GenBank/DDBJ whole genome shotgun (WGS) entry which is preliminary data.</text>
</comment>
<dbReference type="InterPro" id="IPR014729">
    <property type="entry name" value="Rossmann-like_a/b/a_fold"/>
</dbReference>
<dbReference type="UniPathway" id="UPA00028">
    <property type="reaction ID" value="UER00005"/>
</dbReference>